<feature type="non-terminal residue" evidence="1">
    <location>
        <position position="91"/>
    </location>
</feature>
<organism evidence="1 2">
    <name type="scientific">Eragrostis curvula</name>
    <name type="common">weeping love grass</name>
    <dbReference type="NCBI Taxonomy" id="38414"/>
    <lineage>
        <taxon>Eukaryota</taxon>
        <taxon>Viridiplantae</taxon>
        <taxon>Streptophyta</taxon>
        <taxon>Embryophyta</taxon>
        <taxon>Tracheophyta</taxon>
        <taxon>Spermatophyta</taxon>
        <taxon>Magnoliopsida</taxon>
        <taxon>Liliopsida</taxon>
        <taxon>Poales</taxon>
        <taxon>Poaceae</taxon>
        <taxon>PACMAD clade</taxon>
        <taxon>Chloridoideae</taxon>
        <taxon>Eragrostideae</taxon>
        <taxon>Eragrostidinae</taxon>
        <taxon>Eragrostis</taxon>
    </lineage>
</organism>
<sequence>MDGENIDAAAVCAIRVRCDLDQAGKEAVVEPSKSMILAKLRVREAVRAAGIPPPSSAATGVTGSCYHASGTLNWTALRPLWQPSSAMRKHQ</sequence>
<dbReference type="Gramene" id="TVU32534">
    <property type="protein sequence ID" value="TVU32534"/>
    <property type="gene ID" value="EJB05_24265"/>
</dbReference>
<name>A0A5J9VAK5_9POAL</name>
<accession>A0A5J9VAK5</accession>
<dbReference type="Proteomes" id="UP000324897">
    <property type="component" value="Chromosome 1"/>
</dbReference>
<evidence type="ECO:0000313" key="1">
    <source>
        <dbReference type="EMBL" id="TVU32534.1"/>
    </source>
</evidence>
<feature type="non-terminal residue" evidence="1">
    <location>
        <position position="1"/>
    </location>
</feature>
<dbReference type="AlphaFoldDB" id="A0A5J9VAK5"/>
<keyword evidence="2" id="KW-1185">Reference proteome</keyword>
<evidence type="ECO:0000313" key="2">
    <source>
        <dbReference type="Proteomes" id="UP000324897"/>
    </source>
</evidence>
<gene>
    <name evidence="1" type="ORF">EJB05_24265</name>
</gene>
<protein>
    <submittedName>
        <fullName evidence="1">Uncharacterized protein</fullName>
    </submittedName>
</protein>
<proteinExistence type="predicted"/>
<reference evidence="1 2" key="1">
    <citation type="journal article" date="2019" name="Sci. Rep.">
        <title>A high-quality genome of Eragrostis curvula grass provides insights into Poaceae evolution and supports new strategies to enhance forage quality.</title>
        <authorList>
            <person name="Carballo J."/>
            <person name="Santos B.A.C.M."/>
            <person name="Zappacosta D."/>
            <person name="Garbus I."/>
            <person name="Selva J.P."/>
            <person name="Gallo C.A."/>
            <person name="Diaz A."/>
            <person name="Albertini E."/>
            <person name="Caccamo M."/>
            <person name="Echenique V."/>
        </authorList>
    </citation>
    <scope>NUCLEOTIDE SEQUENCE [LARGE SCALE GENOMIC DNA]</scope>
    <source>
        <strain evidence="2">cv. Victoria</strain>
        <tissue evidence="1">Leaf</tissue>
    </source>
</reference>
<dbReference type="EMBL" id="RWGY01000011">
    <property type="protein sequence ID" value="TVU32534.1"/>
    <property type="molecule type" value="Genomic_DNA"/>
</dbReference>
<comment type="caution">
    <text evidence="1">The sequence shown here is derived from an EMBL/GenBank/DDBJ whole genome shotgun (WGS) entry which is preliminary data.</text>
</comment>